<keyword evidence="1" id="KW-0472">Membrane</keyword>
<accession>A0ABR9MKE3</accession>
<sequence>MLWQHGGVHVGHPAIRALRAAVFAAGCVLASAALHVLVGGGGMRPGGLAAATAAIWAGAYLLAGRRREWPELLALCAVCQYGLHQLFSGASPVSPVFSSGHEHGPGLAMPMIHLAAAMCSSW</sequence>
<reference evidence="2 3" key="1">
    <citation type="submission" date="2020-10" db="EMBL/GenBank/DDBJ databases">
        <title>Sequencing the genomes of 1000 actinobacteria strains.</title>
        <authorList>
            <person name="Klenk H.-P."/>
        </authorList>
    </citation>
    <scope>NUCLEOTIDE SEQUENCE [LARGE SCALE GENOMIC DNA]</scope>
    <source>
        <strain evidence="2 3">DSM 43173</strain>
    </source>
</reference>
<dbReference type="Proteomes" id="UP000633509">
    <property type="component" value="Unassembled WGS sequence"/>
</dbReference>
<protein>
    <submittedName>
        <fullName evidence="2">Uncharacterized protein</fullName>
    </submittedName>
</protein>
<evidence type="ECO:0000313" key="2">
    <source>
        <dbReference type="EMBL" id="MBE1593405.1"/>
    </source>
</evidence>
<comment type="caution">
    <text evidence="2">The sequence shown here is derived from an EMBL/GenBank/DDBJ whole genome shotgun (WGS) entry which is preliminary data.</text>
</comment>
<keyword evidence="3" id="KW-1185">Reference proteome</keyword>
<dbReference type="EMBL" id="JADBEK010000001">
    <property type="protein sequence ID" value="MBE1593405.1"/>
    <property type="molecule type" value="Genomic_DNA"/>
</dbReference>
<name>A0ABR9MKE3_9ACTN</name>
<proteinExistence type="predicted"/>
<gene>
    <name evidence="2" type="ORF">H4W80_011663</name>
</gene>
<keyword evidence="1" id="KW-0812">Transmembrane</keyword>
<evidence type="ECO:0000313" key="3">
    <source>
        <dbReference type="Proteomes" id="UP000633509"/>
    </source>
</evidence>
<dbReference type="RefSeq" id="WP_192792765.1">
    <property type="nucleotide sequence ID" value="NZ_JADBEK010000001.1"/>
</dbReference>
<feature type="transmembrane region" description="Helical" evidence="1">
    <location>
        <begin position="46"/>
        <end position="63"/>
    </location>
</feature>
<keyword evidence="1" id="KW-1133">Transmembrane helix</keyword>
<evidence type="ECO:0000256" key="1">
    <source>
        <dbReference type="SAM" id="Phobius"/>
    </source>
</evidence>
<organism evidence="2 3">
    <name type="scientific">Nonomuraea angiospora</name>
    <dbReference type="NCBI Taxonomy" id="46172"/>
    <lineage>
        <taxon>Bacteria</taxon>
        <taxon>Bacillati</taxon>
        <taxon>Actinomycetota</taxon>
        <taxon>Actinomycetes</taxon>
        <taxon>Streptosporangiales</taxon>
        <taxon>Streptosporangiaceae</taxon>
        <taxon>Nonomuraea</taxon>
    </lineage>
</organism>
<feature type="transmembrane region" description="Helical" evidence="1">
    <location>
        <begin position="20"/>
        <end position="40"/>
    </location>
</feature>